<evidence type="ECO:0000256" key="1">
    <source>
        <dbReference type="SAM" id="MobiDB-lite"/>
    </source>
</evidence>
<dbReference type="PRINTS" id="PR00929">
    <property type="entry name" value="ATHOOK"/>
</dbReference>
<feature type="compositionally biased region" description="Basic and acidic residues" evidence="1">
    <location>
        <begin position="17"/>
        <end position="29"/>
    </location>
</feature>
<dbReference type="EMBL" id="GFDF01010730">
    <property type="protein sequence ID" value="JAV03354.1"/>
    <property type="molecule type" value="Transcribed_RNA"/>
</dbReference>
<organism evidence="2">
    <name type="scientific">Nyssomyia neivai</name>
    <dbReference type="NCBI Taxonomy" id="330878"/>
    <lineage>
        <taxon>Eukaryota</taxon>
        <taxon>Metazoa</taxon>
        <taxon>Ecdysozoa</taxon>
        <taxon>Arthropoda</taxon>
        <taxon>Hexapoda</taxon>
        <taxon>Insecta</taxon>
        <taxon>Pterygota</taxon>
        <taxon>Neoptera</taxon>
        <taxon>Endopterygota</taxon>
        <taxon>Diptera</taxon>
        <taxon>Nematocera</taxon>
        <taxon>Psychodoidea</taxon>
        <taxon>Psychodidae</taxon>
        <taxon>Nyssomyia</taxon>
    </lineage>
</organism>
<protein>
    <submittedName>
        <fullName evidence="2">Putative high mobility group protein i-like isoform x1</fullName>
    </submittedName>
</protein>
<dbReference type="AlphaFoldDB" id="A0A1L8DAK7"/>
<dbReference type="SMART" id="SM00384">
    <property type="entry name" value="AT_hook"/>
    <property type="match status" value="3"/>
</dbReference>
<evidence type="ECO:0000313" key="2">
    <source>
        <dbReference type="EMBL" id="JAV03354.1"/>
    </source>
</evidence>
<dbReference type="GO" id="GO:0003677">
    <property type="term" value="F:DNA binding"/>
    <property type="evidence" value="ECO:0007669"/>
    <property type="project" value="InterPro"/>
</dbReference>
<proteinExistence type="predicted"/>
<feature type="compositionally biased region" description="Basic residues" evidence="1">
    <location>
        <begin position="86"/>
        <end position="96"/>
    </location>
</feature>
<sequence>MSDTEAPVEVKKRGRPAKKDTGDVAEKEAKKRGHTASPKKDKSPAVKESAVDNENGEAPAKRGRGRPPKKGGATAKKAPVAAKSKAGGRGRGRPPKAKAPASSEDNDDEEEEEDEED</sequence>
<reference evidence="2" key="1">
    <citation type="submission" date="2016-12" db="EMBL/GenBank/DDBJ databases">
        <title>An insight into the sialome and mialome of the sand fly, Nyssomyia neivai.</title>
        <authorList>
            <person name="Sebastian V."/>
            <person name="Goulart T.M."/>
            <person name="Oliveira W."/>
            <person name="Calvo E."/>
            <person name="Oliveira L.F."/>
            <person name="Pinto M.C."/>
            <person name="Rosselino A.M."/>
            <person name="Ribeiro J.M."/>
        </authorList>
    </citation>
    <scope>NUCLEOTIDE SEQUENCE</scope>
</reference>
<feature type="region of interest" description="Disordered" evidence="1">
    <location>
        <begin position="1"/>
        <end position="117"/>
    </location>
</feature>
<name>A0A1L8DAK7_9DIPT</name>
<dbReference type="InterPro" id="IPR017956">
    <property type="entry name" value="AT_hook_DNA-bd_motif"/>
</dbReference>
<accession>A0A1L8DAK7</accession>
<feature type="compositionally biased region" description="Acidic residues" evidence="1">
    <location>
        <begin position="104"/>
        <end position="117"/>
    </location>
</feature>
<feature type="compositionally biased region" description="Low complexity" evidence="1">
    <location>
        <begin position="70"/>
        <end position="85"/>
    </location>
</feature>